<feature type="domain" description="TehB/YeaR-like" evidence="1">
    <location>
        <begin position="8"/>
        <end position="82"/>
    </location>
</feature>
<dbReference type="Proteomes" id="UP000295122">
    <property type="component" value="Unassembled WGS sequence"/>
</dbReference>
<dbReference type="Gene3D" id="1.10.490.10">
    <property type="entry name" value="Globins"/>
    <property type="match status" value="1"/>
</dbReference>
<dbReference type="GO" id="GO:0019825">
    <property type="term" value="F:oxygen binding"/>
    <property type="evidence" value="ECO:0007669"/>
    <property type="project" value="InterPro"/>
</dbReference>
<evidence type="ECO:0000313" key="2">
    <source>
        <dbReference type="EMBL" id="TDR85365.1"/>
    </source>
</evidence>
<reference evidence="2 3" key="1">
    <citation type="submission" date="2019-03" db="EMBL/GenBank/DDBJ databases">
        <title>Genomic Encyclopedia of Type Strains, Phase IV (KMG-IV): sequencing the most valuable type-strain genomes for metagenomic binning, comparative biology and taxonomic classification.</title>
        <authorList>
            <person name="Goeker M."/>
        </authorList>
    </citation>
    <scope>NUCLEOTIDE SEQUENCE [LARGE SCALE GENOMIC DNA]</scope>
    <source>
        <strain evidence="2 3">DSM 25903</strain>
    </source>
</reference>
<dbReference type="Gene3D" id="2.60.120.10">
    <property type="entry name" value="Jelly Rolls"/>
    <property type="match status" value="1"/>
</dbReference>
<comment type="caution">
    <text evidence="2">The sequence shown here is derived from an EMBL/GenBank/DDBJ whole genome shotgun (WGS) entry which is preliminary data.</text>
</comment>
<keyword evidence="3" id="KW-1185">Reference proteome</keyword>
<dbReference type="InterPro" id="IPR015392">
    <property type="entry name" value="TehB/YeaR-like_dom"/>
</dbReference>
<dbReference type="InterPro" id="IPR012292">
    <property type="entry name" value="Globin/Proto"/>
</dbReference>
<protein>
    <submittedName>
        <fullName evidence="2">Truncated hemoglobin YjbI</fullName>
    </submittedName>
</protein>
<dbReference type="SUPFAM" id="SSF46458">
    <property type="entry name" value="Globin-like"/>
    <property type="match status" value="1"/>
</dbReference>
<dbReference type="CDD" id="cd08916">
    <property type="entry name" value="TrHb3_P"/>
    <property type="match status" value="1"/>
</dbReference>
<gene>
    <name evidence="2" type="ORF">EV668_4486</name>
</gene>
<accession>A0A4R7BM71</accession>
<dbReference type="GO" id="GO:0020037">
    <property type="term" value="F:heme binding"/>
    <property type="evidence" value="ECO:0007669"/>
    <property type="project" value="InterPro"/>
</dbReference>
<sequence>MPALRLLRTSPLLDAETIPPAMLDPYELKSGIWGRIRVTEGRLTLRFLESGRDQVIEAGRDGIMCPRQPCRVELAGPVRFDVAYFGESPAPGSEASGEDEWIQAATAASAKEPLIAKVPGKVAPPGLDEEVVRRVVDAFYDRIRADRLLEPVFSAAIPAERWPIHLRTMYDFWSSLLLGTGRFQGRPVPKHMALPGLGDAHFIRWLALFRETVEAICHPRTAALFVDRAERVAQSFRLSLAFHRGEDTTRIVPLRAGEGAASPAERRVEHAAP</sequence>
<dbReference type="EMBL" id="SNZR01000017">
    <property type="protein sequence ID" value="TDR85365.1"/>
    <property type="molecule type" value="Genomic_DNA"/>
</dbReference>
<dbReference type="SUPFAM" id="SSF51197">
    <property type="entry name" value="Clavaminate synthase-like"/>
    <property type="match status" value="1"/>
</dbReference>
<name>A0A4R7BM71_9HYPH</name>
<organism evidence="2 3">
    <name type="scientific">Enterovirga rhinocerotis</name>
    <dbReference type="NCBI Taxonomy" id="1339210"/>
    <lineage>
        <taxon>Bacteria</taxon>
        <taxon>Pseudomonadati</taxon>
        <taxon>Pseudomonadota</taxon>
        <taxon>Alphaproteobacteria</taxon>
        <taxon>Hyphomicrobiales</taxon>
        <taxon>Methylobacteriaceae</taxon>
        <taxon>Enterovirga</taxon>
    </lineage>
</organism>
<dbReference type="InterPro" id="IPR009050">
    <property type="entry name" value="Globin-like_sf"/>
</dbReference>
<dbReference type="Pfam" id="PF09313">
    <property type="entry name" value="TehB-like"/>
    <property type="match status" value="1"/>
</dbReference>
<dbReference type="InterPro" id="IPR014710">
    <property type="entry name" value="RmlC-like_jellyroll"/>
</dbReference>
<dbReference type="AlphaFoldDB" id="A0A4R7BM71"/>
<proteinExistence type="predicted"/>
<evidence type="ECO:0000259" key="1">
    <source>
        <dbReference type="Pfam" id="PF09313"/>
    </source>
</evidence>
<evidence type="ECO:0000313" key="3">
    <source>
        <dbReference type="Proteomes" id="UP000295122"/>
    </source>
</evidence>